<dbReference type="Proteomes" id="UP000239757">
    <property type="component" value="Unassembled WGS sequence"/>
</dbReference>
<evidence type="ECO:0000313" key="1">
    <source>
        <dbReference type="EMBL" id="PPR89766.1"/>
    </source>
</evidence>
<dbReference type="OrthoDB" id="1931944at2759"/>
<proteinExistence type="predicted"/>
<reference evidence="1 2" key="1">
    <citation type="submission" date="2015-01" db="EMBL/GenBank/DDBJ databases">
        <title>Genome of allotetraploid Gossypium barbadense reveals genomic plasticity and fiber elongation in cotton evolution.</title>
        <authorList>
            <person name="Chen X."/>
            <person name="Liu X."/>
            <person name="Zhao B."/>
            <person name="Zheng H."/>
            <person name="Hu Y."/>
            <person name="Lu G."/>
            <person name="Yang C."/>
            <person name="Chen J."/>
            <person name="Shan C."/>
            <person name="Zhang L."/>
            <person name="Zhou Y."/>
            <person name="Wang L."/>
            <person name="Guo W."/>
            <person name="Bai Y."/>
            <person name="Ruan J."/>
            <person name="Shangguan X."/>
            <person name="Mao Y."/>
            <person name="Jiang J."/>
            <person name="Zhu Y."/>
            <person name="Lei J."/>
            <person name="Kang H."/>
            <person name="Chen S."/>
            <person name="He X."/>
            <person name="Wang R."/>
            <person name="Wang Y."/>
            <person name="Chen J."/>
            <person name="Wang L."/>
            <person name="Yu S."/>
            <person name="Wang B."/>
            <person name="Wei J."/>
            <person name="Song S."/>
            <person name="Lu X."/>
            <person name="Gao Z."/>
            <person name="Gu W."/>
            <person name="Deng X."/>
            <person name="Ma D."/>
            <person name="Wang S."/>
            <person name="Liang W."/>
            <person name="Fang L."/>
            <person name="Cai C."/>
            <person name="Zhu X."/>
            <person name="Zhou B."/>
            <person name="Zhang Y."/>
            <person name="Chen Z."/>
            <person name="Xu S."/>
            <person name="Zhu R."/>
            <person name="Wang S."/>
            <person name="Zhang T."/>
            <person name="Zhao G."/>
        </authorList>
    </citation>
    <scope>NUCLEOTIDE SEQUENCE [LARGE SCALE GENOMIC DNA]</scope>
    <source>
        <strain evidence="2">cv. Xinhai21</strain>
        <tissue evidence="1">Leaf</tissue>
    </source>
</reference>
<gene>
    <name evidence="1" type="ORF">GOBAR_AA30919</name>
</gene>
<dbReference type="AlphaFoldDB" id="A0A2P5WFE1"/>
<sequence length="106" mass="11324">MTRVKRIRVGGGGLRKVGVKVEIGLKGMNGGALGWCGLVVLCAQEGTDWWGSVKGGLAHPRVLLTTNKAATLVKFLKRKLQDPNGMSSINPQLLELVVNKAKATIF</sequence>
<accession>A0A2P5WFE1</accession>
<protein>
    <submittedName>
        <fullName evidence="1">Uncharacterized protein</fullName>
    </submittedName>
</protein>
<dbReference type="EMBL" id="KZ667835">
    <property type="protein sequence ID" value="PPR89766.1"/>
    <property type="molecule type" value="Genomic_DNA"/>
</dbReference>
<dbReference type="PANTHER" id="PTHR37255:SF1">
    <property type="entry name" value="OS07G0669600 PROTEIN"/>
    <property type="match status" value="1"/>
</dbReference>
<organism evidence="1 2">
    <name type="scientific">Gossypium barbadense</name>
    <name type="common">Sea Island cotton</name>
    <name type="synonym">Hibiscus barbadensis</name>
    <dbReference type="NCBI Taxonomy" id="3634"/>
    <lineage>
        <taxon>Eukaryota</taxon>
        <taxon>Viridiplantae</taxon>
        <taxon>Streptophyta</taxon>
        <taxon>Embryophyta</taxon>
        <taxon>Tracheophyta</taxon>
        <taxon>Spermatophyta</taxon>
        <taxon>Magnoliopsida</taxon>
        <taxon>eudicotyledons</taxon>
        <taxon>Gunneridae</taxon>
        <taxon>Pentapetalae</taxon>
        <taxon>rosids</taxon>
        <taxon>malvids</taxon>
        <taxon>Malvales</taxon>
        <taxon>Malvaceae</taxon>
        <taxon>Malvoideae</taxon>
        <taxon>Gossypium</taxon>
    </lineage>
</organism>
<evidence type="ECO:0000313" key="2">
    <source>
        <dbReference type="Proteomes" id="UP000239757"/>
    </source>
</evidence>
<dbReference type="PANTHER" id="PTHR37255">
    <property type="entry name" value="OS07G0669600 PROTEIN"/>
    <property type="match status" value="1"/>
</dbReference>
<name>A0A2P5WFE1_GOSBA</name>